<dbReference type="AlphaFoldDB" id="A0A9X3X6U8"/>
<dbReference type="InterPro" id="IPR036465">
    <property type="entry name" value="vWFA_dom_sf"/>
</dbReference>
<keyword evidence="2" id="KW-0732">Signal</keyword>
<dbReference type="EMBL" id="JAGTJJ010000025">
    <property type="protein sequence ID" value="MDC3984984.1"/>
    <property type="molecule type" value="Genomic_DNA"/>
</dbReference>
<dbReference type="CDD" id="cd00198">
    <property type="entry name" value="vWFA"/>
    <property type="match status" value="1"/>
</dbReference>
<evidence type="ECO:0000313" key="5">
    <source>
        <dbReference type="Proteomes" id="UP001151081"/>
    </source>
</evidence>
<dbReference type="SUPFAM" id="SSF53300">
    <property type="entry name" value="vWA-like"/>
    <property type="match status" value="1"/>
</dbReference>
<keyword evidence="5" id="KW-1185">Reference proteome</keyword>
<feature type="domain" description="VWFA" evidence="3">
    <location>
        <begin position="90"/>
        <end position="317"/>
    </location>
</feature>
<evidence type="ECO:0000256" key="1">
    <source>
        <dbReference type="SAM" id="MobiDB-lite"/>
    </source>
</evidence>
<protein>
    <submittedName>
        <fullName evidence="4">VWA domain-containing protein</fullName>
    </submittedName>
</protein>
<comment type="caution">
    <text evidence="4">The sequence shown here is derived from an EMBL/GenBank/DDBJ whole genome shotgun (WGS) entry which is preliminary data.</text>
</comment>
<dbReference type="InterPro" id="IPR002035">
    <property type="entry name" value="VWF_A"/>
</dbReference>
<dbReference type="Proteomes" id="UP001151081">
    <property type="component" value="Unassembled WGS sequence"/>
</dbReference>
<feature type="compositionally biased region" description="Gly residues" evidence="1">
    <location>
        <begin position="37"/>
        <end position="70"/>
    </location>
</feature>
<sequence length="419" mass="42285">MKPRTTFANRLALSLSLFLVAPALAIPACGGEGGNGGSGNQGGSGNGGSGGSGGAGGIGFPGSGGNGGSSSSGIDACVSTNKTAELRPLDMYVMLDQSGSMVGYHDTSKYDNCTAAVEDDGLVSISRWKDVTTALNGFMKDPSSTGINVGLGFFPPYQAPTPGATKCQDNMCDINEYATPEVPIAALPGNVTPIADALDFTPCPCNGTPMSAGLQGAVKYAKQRAAENPDHVVVVVLATDGEPKGDCSGGSDDDENYTPPTEVAQDAFTGSPSIPVYVIGVGDLLSSLNGIAAAGGTGQAFLVDGDQGTTAAFVQALNDIRGKALSCEIAIPAPPPGETLDPNLVNVVYKPSDGSPEVTFTKAADAAVCADVPGSWYYDDPAKPTQIILCPEACSKIKGDNSAQLNVAFGCESVIAIPK</sequence>
<evidence type="ECO:0000313" key="4">
    <source>
        <dbReference type="EMBL" id="MDC3984984.1"/>
    </source>
</evidence>
<name>A0A9X3X6U8_9BACT</name>
<proteinExistence type="predicted"/>
<evidence type="ECO:0000256" key="2">
    <source>
        <dbReference type="SAM" id="SignalP"/>
    </source>
</evidence>
<accession>A0A9X3X6U8</accession>
<feature type="region of interest" description="Disordered" evidence="1">
    <location>
        <begin position="243"/>
        <end position="268"/>
    </location>
</feature>
<feature type="region of interest" description="Disordered" evidence="1">
    <location>
        <begin position="37"/>
        <end position="73"/>
    </location>
</feature>
<organism evidence="4 5">
    <name type="scientific">Polyangium jinanense</name>
    <dbReference type="NCBI Taxonomy" id="2829994"/>
    <lineage>
        <taxon>Bacteria</taxon>
        <taxon>Pseudomonadati</taxon>
        <taxon>Myxococcota</taxon>
        <taxon>Polyangia</taxon>
        <taxon>Polyangiales</taxon>
        <taxon>Polyangiaceae</taxon>
        <taxon>Polyangium</taxon>
    </lineage>
</organism>
<feature type="chain" id="PRO_5040877459" evidence="2">
    <location>
        <begin position="26"/>
        <end position="419"/>
    </location>
</feature>
<dbReference type="Gene3D" id="3.40.50.410">
    <property type="entry name" value="von Willebrand factor, type A domain"/>
    <property type="match status" value="1"/>
</dbReference>
<gene>
    <name evidence="4" type="ORF">KEG57_31180</name>
</gene>
<dbReference type="PROSITE" id="PS50234">
    <property type="entry name" value="VWFA"/>
    <property type="match status" value="1"/>
</dbReference>
<reference evidence="4 5" key="1">
    <citation type="submission" date="2021-04" db="EMBL/GenBank/DDBJ databases">
        <title>Genome analysis of Polyangium sp.</title>
        <authorList>
            <person name="Li Y."/>
            <person name="Wang J."/>
        </authorList>
    </citation>
    <scope>NUCLEOTIDE SEQUENCE [LARGE SCALE GENOMIC DNA]</scope>
    <source>
        <strain evidence="4 5">SDU14</strain>
    </source>
</reference>
<feature type="signal peptide" evidence="2">
    <location>
        <begin position="1"/>
        <end position="25"/>
    </location>
</feature>
<dbReference type="SMART" id="SM00327">
    <property type="entry name" value="VWA"/>
    <property type="match status" value="1"/>
</dbReference>
<evidence type="ECO:0000259" key="3">
    <source>
        <dbReference type="PROSITE" id="PS50234"/>
    </source>
</evidence>